<name>D6TW79_KTERA</name>
<evidence type="ECO:0000313" key="1">
    <source>
        <dbReference type="EMBL" id="EFH84462.1"/>
    </source>
</evidence>
<proteinExistence type="predicted"/>
<dbReference type="InParanoid" id="D6TW79"/>
<protein>
    <submittedName>
        <fullName evidence="1">Uncharacterized protein</fullName>
    </submittedName>
</protein>
<reference evidence="1 2" key="1">
    <citation type="journal article" date="2011" name="Stand. Genomic Sci.">
        <title>Non-contiguous finished genome sequence and contextual data of the filamentous soil bacterium Ktedonobacter racemifer type strain (SOSP1-21).</title>
        <authorList>
            <person name="Chang Y.J."/>
            <person name="Land M."/>
            <person name="Hauser L."/>
            <person name="Chertkov O."/>
            <person name="Del Rio T.G."/>
            <person name="Nolan M."/>
            <person name="Copeland A."/>
            <person name="Tice H."/>
            <person name="Cheng J.F."/>
            <person name="Lucas S."/>
            <person name="Han C."/>
            <person name="Goodwin L."/>
            <person name="Pitluck S."/>
            <person name="Ivanova N."/>
            <person name="Ovchinikova G."/>
            <person name="Pati A."/>
            <person name="Chen A."/>
            <person name="Palaniappan K."/>
            <person name="Mavromatis K."/>
            <person name="Liolios K."/>
            <person name="Brettin T."/>
            <person name="Fiebig A."/>
            <person name="Rohde M."/>
            <person name="Abt B."/>
            <person name="Goker M."/>
            <person name="Detter J.C."/>
            <person name="Woyke T."/>
            <person name="Bristow J."/>
            <person name="Eisen J.A."/>
            <person name="Markowitz V."/>
            <person name="Hugenholtz P."/>
            <person name="Kyrpides N.C."/>
            <person name="Klenk H.P."/>
            <person name="Lapidus A."/>
        </authorList>
    </citation>
    <scope>NUCLEOTIDE SEQUENCE [LARGE SCALE GENOMIC DNA]</scope>
    <source>
        <strain evidence="2">DSM 44963</strain>
    </source>
</reference>
<organism evidence="1 2">
    <name type="scientific">Ktedonobacter racemifer DSM 44963</name>
    <dbReference type="NCBI Taxonomy" id="485913"/>
    <lineage>
        <taxon>Bacteria</taxon>
        <taxon>Bacillati</taxon>
        <taxon>Chloroflexota</taxon>
        <taxon>Ktedonobacteria</taxon>
        <taxon>Ktedonobacterales</taxon>
        <taxon>Ktedonobacteraceae</taxon>
        <taxon>Ktedonobacter</taxon>
    </lineage>
</organism>
<dbReference type="EMBL" id="ADVG01000003">
    <property type="protein sequence ID" value="EFH84462.1"/>
    <property type="molecule type" value="Genomic_DNA"/>
</dbReference>
<keyword evidence="2" id="KW-1185">Reference proteome</keyword>
<dbReference type="AlphaFoldDB" id="D6TW79"/>
<gene>
    <name evidence="1" type="ORF">Krac_5510</name>
</gene>
<comment type="caution">
    <text evidence="1">The sequence shown here is derived from an EMBL/GenBank/DDBJ whole genome shotgun (WGS) entry which is preliminary data.</text>
</comment>
<dbReference type="Proteomes" id="UP000004508">
    <property type="component" value="Unassembled WGS sequence"/>
</dbReference>
<sequence>MGLLLIFCPALIFNFDFRATGKCPKTFAIVALNRTRLPRIKHIGIQFPRKAASHQEHLHAIV</sequence>
<accession>D6TW79</accession>
<evidence type="ECO:0000313" key="2">
    <source>
        <dbReference type="Proteomes" id="UP000004508"/>
    </source>
</evidence>